<feature type="binding site" evidence="2">
    <location>
        <begin position="7"/>
        <end position="14"/>
    </location>
    <ligand>
        <name>substrate</name>
    </ligand>
</feature>
<dbReference type="Pfam" id="PF00300">
    <property type="entry name" value="His_Phos_1"/>
    <property type="match status" value="1"/>
</dbReference>
<evidence type="ECO:0000313" key="3">
    <source>
        <dbReference type="EMBL" id="MFC7186419.1"/>
    </source>
</evidence>
<dbReference type="Gene3D" id="3.40.50.1240">
    <property type="entry name" value="Phosphoglycerate mutase-like"/>
    <property type="match status" value="1"/>
</dbReference>
<dbReference type="PANTHER" id="PTHR48100">
    <property type="entry name" value="BROAD-SPECIFICITY PHOSPHATASE YOR283W-RELATED"/>
    <property type="match status" value="1"/>
</dbReference>
<feature type="active site" description="Proton donor/acceptor" evidence="1">
    <location>
        <position position="82"/>
    </location>
</feature>
<dbReference type="PANTHER" id="PTHR48100:SF62">
    <property type="entry name" value="GLUCOSYL-3-PHOSPHOGLYCERATE PHOSPHATASE"/>
    <property type="match status" value="1"/>
</dbReference>
<dbReference type="Proteomes" id="UP001596390">
    <property type="component" value="Unassembled WGS sequence"/>
</dbReference>
<dbReference type="AlphaFoldDB" id="A0ABD5YAN5"/>
<dbReference type="InterPro" id="IPR029033">
    <property type="entry name" value="His_PPase_superfam"/>
</dbReference>
<gene>
    <name evidence="3" type="ORF">ACFQMK_05830</name>
</gene>
<dbReference type="CDD" id="cd07067">
    <property type="entry name" value="HP_PGM_like"/>
    <property type="match status" value="1"/>
</dbReference>
<dbReference type="EMBL" id="JBHSZZ010000027">
    <property type="protein sequence ID" value="MFC7186419.1"/>
    <property type="molecule type" value="Genomic_DNA"/>
</dbReference>
<accession>A0ABD5YAN5</accession>
<evidence type="ECO:0000313" key="4">
    <source>
        <dbReference type="Proteomes" id="UP001596390"/>
    </source>
</evidence>
<dbReference type="RefSeq" id="WP_267663378.1">
    <property type="nucleotide sequence ID" value="NZ_JAODIX010000027.1"/>
</dbReference>
<dbReference type="SUPFAM" id="SSF53254">
    <property type="entry name" value="Phosphoglycerate mutase-like"/>
    <property type="match status" value="1"/>
</dbReference>
<dbReference type="InterPro" id="IPR013078">
    <property type="entry name" value="His_Pase_superF_clade-1"/>
</dbReference>
<dbReference type="SMART" id="SM00855">
    <property type="entry name" value="PGAM"/>
    <property type="match status" value="1"/>
</dbReference>
<name>A0ABD5YAN5_9EURY</name>
<reference evidence="3 4" key="1">
    <citation type="journal article" date="2019" name="Int. J. Syst. Evol. Microbiol.">
        <title>The Global Catalogue of Microorganisms (GCM) 10K type strain sequencing project: providing services to taxonomists for standard genome sequencing and annotation.</title>
        <authorList>
            <consortium name="The Broad Institute Genomics Platform"/>
            <consortium name="The Broad Institute Genome Sequencing Center for Infectious Disease"/>
            <person name="Wu L."/>
            <person name="Ma J."/>
        </authorList>
    </citation>
    <scope>NUCLEOTIDE SEQUENCE [LARGE SCALE GENOMIC DNA]</scope>
    <source>
        <strain evidence="3 4">Q85</strain>
    </source>
</reference>
<feature type="binding site" evidence="2">
    <location>
        <position position="58"/>
    </location>
    <ligand>
        <name>substrate</name>
    </ligand>
</feature>
<evidence type="ECO:0000256" key="2">
    <source>
        <dbReference type="PIRSR" id="PIRSR613078-2"/>
    </source>
</evidence>
<comment type="caution">
    <text evidence="3">The sequence shown here is derived from an EMBL/GenBank/DDBJ whole genome shotgun (WGS) entry which is preliminary data.</text>
</comment>
<feature type="active site" description="Tele-phosphohistidine intermediate" evidence="1">
    <location>
        <position position="8"/>
    </location>
</feature>
<protein>
    <submittedName>
        <fullName evidence="3">Histidine phosphatase family protein</fullName>
    </submittedName>
</protein>
<evidence type="ECO:0000256" key="1">
    <source>
        <dbReference type="PIRSR" id="PIRSR613078-1"/>
    </source>
</evidence>
<proteinExistence type="predicted"/>
<keyword evidence="4" id="KW-1185">Reference proteome</keyword>
<organism evidence="3 4">
    <name type="scientific">Halorubrum yunnanense</name>
    <dbReference type="NCBI Taxonomy" id="1526162"/>
    <lineage>
        <taxon>Archaea</taxon>
        <taxon>Methanobacteriati</taxon>
        <taxon>Methanobacteriota</taxon>
        <taxon>Stenosarchaea group</taxon>
        <taxon>Halobacteria</taxon>
        <taxon>Halobacteriales</taxon>
        <taxon>Haloferacaceae</taxon>
        <taxon>Halorubrum</taxon>
    </lineage>
</organism>
<dbReference type="InterPro" id="IPR050275">
    <property type="entry name" value="PGM_Phosphatase"/>
</dbReference>
<sequence length="197" mass="21455">MSTLFVRHGTTEWNETGRIQGWAPVGLSEPGREEARRVADAIAERHAVDAVVASDLVRTVETAEPIAAAAGVDVETDPRLRERDFGVFQGLPSGDFFERFPAFDLLENGRAAAERAPESGESWLAVRDRVLDAAADLRAREGTTVAVTHVNPIRLVVGERRDLSVVRSLTELSADNCSVTEVDESGAVVRENARSYK</sequence>